<sequence length="293" mass="32105">MELSALAARVLLSPEIDRKLRPPRGPLTDRVPGAALRVSDPARPRLLRFRYRKNGPKLPRGEALRDRGRRGVAHHILANHELQAAETMASVLLAFPSAPAAFRAELGEILCDELRHTRMHLARAEACGTRFGDHTVNGHVWRSAARFRDEAEYLCVLPLVFEARNLDESLELAAMFDAAGDAKGAGVLRAIHEDEIGHVAFGLRWLRTFCPEPDAFDAWAARLEMPNQPARAIGRQFLEAPRRAAGMSDAFLMKLQRAAGTESAPEGSTSDSPTAGLVPVGRKSALTGPRRAH</sequence>
<dbReference type="CDD" id="cd00657">
    <property type="entry name" value="Ferritin_like"/>
    <property type="match status" value="1"/>
</dbReference>
<reference evidence="2 3" key="1">
    <citation type="journal article" date="2020" name="Syst. Appl. Microbiol.">
        <title>Alienimonas chondri sp. nov., a novel planctomycete isolated from the biofilm of the red alga Chondrus crispus.</title>
        <authorList>
            <person name="Vitorino I."/>
            <person name="Albuquerque L."/>
            <person name="Wiegand S."/>
            <person name="Kallscheuer N."/>
            <person name="da Costa M.S."/>
            <person name="Lobo-da-Cunha A."/>
            <person name="Jogler C."/>
            <person name="Lage O.M."/>
        </authorList>
    </citation>
    <scope>NUCLEOTIDE SEQUENCE [LARGE SCALE GENOMIC DNA]</scope>
    <source>
        <strain evidence="2 3">LzC2</strain>
    </source>
</reference>
<protein>
    <recommendedName>
        <fullName evidence="4">Ferritin-like domain-containing protein</fullName>
    </recommendedName>
</protein>
<organism evidence="2 3">
    <name type="scientific">Alienimonas chondri</name>
    <dbReference type="NCBI Taxonomy" id="2681879"/>
    <lineage>
        <taxon>Bacteria</taxon>
        <taxon>Pseudomonadati</taxon>
        <taxon>Planctomycetota</taxon>
        <taxon>Planctomycetia</taxon>
        <taxon>Planctomycetales</taxon>
        <taxon>Planctomycetaceae</taxon>
        <taxon>Alienimonas</taxon>
    </lineage>
</organism>
<name>A0ABX1VFG8_9PLAN</name>
<proteinExistence type="predicted"/>
<dbReference type="EMBL" id="WTPX01000095">
    <property type="protein sequence ID" value="NNJ26741.1"/>
    <property type="molecule type" value="Genomic_DNA"/>
</dbReference>
<feature type="region of interest" description="Disordered" evidence="1">
    <location>
        <begin position="257"/>
        <end position="293"/>
    </location>
</feature>
<dbReference type="Proteomes" id="UP000609651">
    <property type="component" value="Unassembled WGS sequence"/>
</dbReference>
<keyword evidence="3" id="KW-1185">Reference proteome</keyword>
<comment type="caution">
    <text evidence="2">The sequence shown here is derived from an EMBL/GenBank/DDBJ whole genome shotgun (WGS) entry which is preliminary data.</text>
</comment>
<evidence type="ECO:0008006" key="4">
    <source>
        <dbReference type="Google" id="ProtNLM"/>
    </source>
</evidence>
<dbReference type="InterPro" id="IPR009078">
    <property type="entry name" value="Ferritin-like_SF"/>
</dbReference>
<dbReference type="PANTHER" id="PTHR42782">
    <property type="entry name" value="SI:CH73-314G15.3"/>
    <property type="match status" value="1"/>
</dbReference>
<dbReference type="PANTHER" id="PTHR42782:SF2">
    <property type="entry name" value="3-OXOACYL-[ACYL-CARRIER-PROTEIN] SYNTHASE-LIKE PROTEIN"/>
    <property type="match status" value="1"/>
</dbReference>
<dbReference type="InterPro" id="IPR007402">
    <property type="entry name" value="DUF455"/>
</dbReference>
<gene>
    <name evidence="2" type="ORF">LzC2_28320</name>
</gene>
<dbReference type="SUPFAM" id="SSF47240">
    <property type="entry name" value="Ferritin-like"/>
    <property type="match status" value="1"/>
</dbReference>
<evidence type="ECO:0000313" key="2">
    <source>
        <dbReference type="EMBL" id="NNJ26741.1"/>
    </source>
</evidence>
<dbReference type="RefSeq" id="WP_171188038.1">
    <property type="nucleotide sequence ID" value="NZ_WTPX01000095.1"/>
</dbReference>
<dbReference type="Pfam" id="PF04305">
    <property type="entry name" value="DUF455"/>
    <property type="match status" value="1"/>
</dbReference>
<accession>A0ABX1VFG8</accession>
<evidence type="ECO:0000256" key="1">
    <source>
        <dbReference type="SAM" id="MobiDB-lite"/>
    </source>
</evidence>
<evidence type="ECO:0000313" key="3">
    <source>
        <dbReference type="Proteomes" id="UP000609651"/>
    </source>
</evidence>